<comment type="caution">
    <text evidence="1">The sequence shown here is derived from an EMBL/GenBank/DDBJ whole genome shotgun (WGS) entry which is preliminary data.</text>
</comment>
<evidence type="ECO:0000313" key="2">
    <source>
        <dbReference type="Proteomes" id="UP000634308"/>
    </source>
</evidence>
<evidence type="ECO:0000313" key="1">
    <source>
        <dbReference type="EMBL" id="GGR60854.1"/>
    </source>
</evidence>
<reference evidence="2" key="1">
    <citation type="journal article" date="2019" name="Int. J. Syst. Evol. Microbiol.">
        <title>The Global Catalogue of Microorganisms (GCM) 10K type strain sequencing project: providing services to taxonomists for standard genome sequencing and annotation.</title>
        <authorList>
            <consortium name="The Broad Institute Genomics Platform"/>
            <consortium name="The Broad Institute Genome Sequencing Center for Infectious Disease"/>
            <person name="Wu L."/>
            <person name="Ma J."/>
        </authorList>
    </citation>
    <scope>NUCLEOTIDE SEQUENCE [LARGE SCALE GENOMIC DNA]</scope>
    <source>
        <strain evidence="2">JCM 31404</strain>
    </source>
</reference>
<protein>
    <recommendedName>
        <fullName evidence="3">ATP-binding protein</fullName>
    </recommendedName>
</protein>
<name>A0ABQ2RRN8_9DEIO</name>
<dbReference type="EMBL" id="BMQM01000015">
    <property type="protein sequence ID" value="GGR60854.1"/>
    <property type="molecule type" value="Genomic_DNA"/>
</dbReference>
<accession>A0ABQ2RRN8</accession>
<evidence type="ECO:0008006" key="3">
    <source>
        <dbReference type="Google" id="ProtNLM"/>
    </source>
</evidence>
<dbReference type="Proteomes" id="UP000634308">
    <property type="component" value="Unassembled WGS sequence"/>
</dbReference>
<sequence length="232" mass="25524">MLPRQGGKSGLALRAALHWPGPVLLVQEDGYIGYSEQRRFGRYRHLDALPFRLRDMPSTAPGDWLTYEAPVYLAAGRKVVLDASWAQHLGTTLSDGLQGLLYELTQIERTGRPLLLVLDGLGHNLPHVDLLAVQRAAARIPELTLLLLTRDLDALGLETWCAAADQADAVLLHSDALTFLGQIPYGLAGLVDTAWGQEDTTHSVYLSAGTSTLAQREWTRFPGYRSPFSLQK</sequence>
<keyword evidence="2" id="KW-1185">Reference proteome</keyword>
<proteinExistence type="predicted"/>
<organism evidence="1 2">
    <name type="scientific">Deinococcus seoulensis</name>
    <dbReference type="NCBI Taxonomy" id="1837379"/>
    <lineage>
        <taxon>Bacteria</taxon>
        <taxon>Thermotogati</taxon>
        <taxon>Deinococcota</taxon>
        <taxon>Deinococci</taxon>
        <taxon>Deinococcales</taxon>
        <taxon>Deinococcaceae</taxon>
        <taxon>Deinococcus</taxon>
    </lineage>
</organism>
<dbReference type="RefSeq" id="WP_189065170.1">
    <property type="nucleotide sequence ID" value="NZ_BMQM01000015.1"/>
</dbReference>
<gene>
    <name evidence="1" type="ORF">GCM10008959_23340</name>
</gene>